<dbReference type="FunFam" id="3.90.850.10:FF:000002">
    <property type="entry name" value="2-hydroxyhepta-2,4-diene-1,7-dioate isomerase"/>
    <property type="match status" value="1"/>
</dbReference>
<dbReference type="GO" id="GO:0006107">
    <property type="term" value="P:oxaloacetate metabolic process"/>
    <property type="evidence" value="ECO:0007669"/>
    <property type="project" value="UniProtKB-ARBA"/>
</dbReference>
<dbReference type="InterPro" id="IPR036663">
    <property type="entry name" value="Fumarylacetoacetase_C_sf"/>
</dbReference>
<dbReference type="Gene3D" id="3.90.850.10">
    <property type="entry name" value="Fumarylacetoacetase-like, C-terminal domain"/>
    <property type="match status" value="1"/>
</dbReference>
<organism evidence="4 5">
    <name type="scientific">Fonsecaea multimorphosa CBS 102226</name>
    <dbReference type="NCBI Taxonomy" id="1442371"/>
    <lineage>
        <taxon>Eukaryota</taxon>
        <taxon>Fungi</taxon>
        <taxon>Dikarya</taxon>
        <taxon>Ascomycota</taxon>
        <taxon>Pezizomycotina</taxon>
        <taxon>Eurotiomycetes</taxon>
        <taxon>Chaetothyriomycetidae</taxon>
        <taxon>Chaetothyriales</taxon>
        <taxon>Herpotrichiellaceae</taxon>
        <taxon>Fonsecaea</taxon>
    </lineage>
</organism>
<dbReference type="OrthoDB" id="411064at2759"/>
<dbReference type="STRING" id="1442371.A0A0D2H6W2"/>
<evidence type="ECO:0000259" key="3">
    <source>
        <dbReference type="Pfam" id="PF01557"/>
    </source>
</evidence>
<protein>
    <recommendedName>
        <fullName evidence="3">Fumarylacetoacetase-like C-terminal domain-containing protein</fullName>
    </recommendedName>
</protein>
<proteinExistence type="inferred from homology"/>
<comment type="similarity">
    <text evidence="1">Belongs to the FAH family.</text>
</comment>
<name>A0A0D2H6W2_9EURO</name>
<sequence length="295" mass="32476">MSLPWTRLIRFRARDGRILRGEPILPTDDYDLGSLPVAPTLKAKVLVGSDIFDRSGATRLSDEVVIVDEILGPLERAEVPILRCIGLNYKSHIAETGRPPPPVPSLFVKPRHCVHDHGADVIIPPVCQDDQADYEGELCFVICKDAKNVPLDEATDYIGAFTCGNDISSRKWQRDPKLAGFLPQWTYGKSFDTYAPLGPCLVSSEVIAEPSRLWLTTTVNGEQRQSSSVDLLFDCAYLVHFFSQGQTLEKGTVFMTGTPGGVGDRMQPPQYLKPGDVVTVAISQIGTLRNGIKHE</sequence>
<accession>A0A0D2H6W2</accession>
<dbReference type="EMBL" id="KN848073">
    <property type="protein sequence ID" value="KIX97610.1"/>
    <property type="molecule type" value="Genomic_DNA"/>
</dbReference>
<keyword evidence="2" id="KW-0479">Metal-binding</keyword>
<evidence type="ECO:0000313" key="5">
    <source>
        <dbReference type="Proteomes" id="UP000053411"/>
    </source>
</evidence>
<dbReference type="PANTHER" id="PTHR11820">
    <property type="entry name" value="ACYLPYRUVASE"/>
    <property type="match status" value="1"/>
</dbReference>
<dbReference type="AlphaFoldDB" id="A0A0D2H6W2"/>
<dbReference type="SUPFAM" id="SSF56529">
    <property type="entry name" value="FAH"/>
    <property type="match status" value="1"/>
</dbReference>
<dbReference type="Pfam" id="PF01557">
    <property type="entry name" value="FAA_hydrolase"/>
    <property type="match status" value="1"/>
</dbReference>
<dbReference type="VEuPathDB" id="FungiDB:Z520_06388"/>
<dbReference type="GO" id="GO:0046872">
    <property type="term" value="F:metal ion binding"/>
    <property type="evidence" value="ECO:0007669"/>
    <property type="project" value="UniProtKB-KW"/>
</dbReference>
<reference evidence="4 5" key="1">
    <citation type="submission" date="2015-01" db="EMBL/GenBank/DDBJ databases">
        <title>The Genome Sequence of Fonsecaea multimorphosa CBS 102226.</title>
        <authorList>
            <consortium name="The Broad Institute Genomics Platform"/>
            <person name="Cuomo C."/>
            <person name="de Hoog S."/>
            <person name="Gorbushina A."/>
            <person name="Stielow B."/>
            <person name="Teixiera M."/>
            <person name="Abouelleil A."/>
            <person name="Chapman S.B."/>
            <person name="Priest M."/>
            <person name="Young S.K."/>
            <person name="Wortman J."/>
            <person name="Nusbaum C."/>
            <person name="Birren B."/>
        </authorList>
    </citation>
    <scope>NUCLEOTIDE SEQUENCE [LARGE SCALE GENOMIC DNA]</scope>
    <source>
        <strain evidence="4 5">CBS 102226</strain>
    </source>
</reference>
<dbReference type="InterPro" id="IPR011234">
    <property type="entry name" value="Fumarylacetoacetase-like_C"/>
</dbReference>
<gene>
    <name evidence="4" type="ORF">Z520_06388</name>
</gene>
<dbReference type="PANTHER" id="PTHR11820:SF100">
    <property type="entry name" value="FUMARYLACETOACETATE HYDROLASE FAMILY PROTEIN (AFU_ORTHOLOGUE AFUA_4G01490)"/>
    <property type="match status" value="1"/>
</dbReference>
<evidence type="ECO:0000256" key="1">
    <source>
        <dbReference type="ARBA" id="ARBA00010211"/>
    </source>
</evidence>
<feature type="domain" description="Fumarylacetoacetase-like C-terminal" evidence="3">
    <location>
        <begin position="84"/>
        <end position="292"/>
    </location>
</feature>
<dbReference type="GeneID" id="27712134"/>
<evidence type="ECO:0000313" key="4">
    <source>
        <dbReference type="EMBL" id="KIX97610.1"/>
    </source>
</evidence>
<evidence type="ECO:0000256" key="2">
    <source>
        <dbReference type="ARBA" id="ARBA00022723"/>
    </source>
</evidence>
<keyword evidence="5" id="KW-1185">Reference proteome</keyword>
<dbReference type="Proteomes" id="UP000053411">
    <property type="component" value="Unassembled WGS sequence"/>
</dbReference>
<dbReference type="RefSeq" id="XP_016631733.1">
    <property type="nucleotide sequence ID" value="XM_016776888.1"/>
</dbReference>
<dbReference type="GO" id="GO:0050163">
    <property type="term" value="F:oxaloacetate tautomerase activity"/>
    <property type="evidence" value="ECO:0007669"/>
    <property type="project" value="UniProtKB-ARBA"/>
</dbReference>